<feature type="domain" description="Chemokine interleukin-8-like" evidence="7">
    <location>
        <begin position="30"/>
        <end position="89"/>
    </location>
</feature>
<dbReference type="GO" id="GO:0042056">
    <property type="term" value="F:chemoattractant activity"/>
    <property type="evidence" value="ECO:0007669"/>
    <property type="project" value="UniProtKB-ARBA"/>
</dbReference>
<dbReference type="FunFam" id="2.40.50.40:FF:000004">
    <property type="entry name" value="C-X-C motif chemokine"/>
    <property type="match status" value="1"/>
</dbReference>
<comment type="function">
    <text evidence="5">Ligand for cxcr3.2. Chemotactic for macrophages.</text>
</comment>
<evidence type="ECO:0000256" key="1">
    <source>
        <dbReference type="ARBA" id="ARBA00004613"/>
    </source>
</evidence>
<comment type="similarity">
    <text evidence="2">Belongs to the intercrine alpha (chemokine CxC) family.</text>
</comment>
<dbReference type="GO" id="GO:0008009">
    <property type="term" value="F:chemokine activity"/>
    <property type="evidence" value="ECO:0007669"/>
    <property type="project" value="InterPro"/>
</dbReference>
<dbReference type="PANTHER" id="PTHR12015:SF198">
    <property type="entry name" value="PLATELET BASIC PROTEIN"/>
    <property type="match status" value="1"/>
</dbReference>
<protein>
    <recommendedName>
        <fullName evidence="7">Chemokine interleukin-8-like domain-containing protein</fullName>
    </recommendedName>
</protein>
<feature type="signal peptide" evidence="6">
    <location>
        <begin position="1"/>
        <end position="26"/>
    </location>
</feature>
<dbReference type="PRINTS" id="PR00436">
    <property type="entry name" value="INTERLEUKIN8"/>
</dbReference>
<dbReference type="AlphaFoldDB" id="A0A9Q1FTT0"/>
<comment type="subcellular location">
    <subcellularLocation>
        <location evidence="1">Secreted</location>
    </subcellularLocation>
</comment>
<evidence type="ECO:0000256" key="5">
    <source>
        <dbReference type="ARBA" id="ARBA00054901"/>
    </source>
</evidence>
<dbReference type="SUPFAM" id="SSF54117">
    <property type="entry name" value="Interleukin 8-like chemokines"/>
    <property type="match status" value="1"/>
</dbReference>
<dbReference type="Proteomes" id="UP001152622">
    <property type="component" value="Chromosome 4"/>
</dbReference>
<dbReference type="PANTHER" id="PTHR12015">
    <property type="entry name" value="SMALL INDUCIBLE CYTOKINE A"/>
    <property type="match status" value="1"/>
</dbReference>
<dbReference type="CDD" id="cd00273">
    <property type="entry name" value="Chemokine_CXC"/>
    <property type="match status" value="1"/>
</dbReference>
<keyword evidence="6" id="KW-0732">Signal</keyword>
<evidence type="ECO:0000256" key="3">
    <source>
        <dbReference type="ARBA" id="ARBA00022514"/>
    </source>
</evidence>
<dbReference type="SMART" id="SM00199">
    <property type="entry name" value="SCY"/>
    <property type="match status" value="1"/>
</dbReference>
<evidence type="ECO:0000256" key="6">
    <source>
        <dbReference type="SAM" id="SignalP"/>
    </source>
</evidence>
<comment type="caution">
    <text evidence="8">The sequence shown here is derived from an EMBL/GenBank/DDBJ whole genome shotgun (WGS) entry which is preliminary data.</text>
</comment>
<dbReference type="InterPro" id="IPR039809">
    <property type="entry name" value="Chemokine_b/g/d"/>
</dbReference>
<dbReference type="GO" id="GO:0006952">
    <property type="term" value="P:defense response"/>
    <property type="evidence" value="ECO:0007669"/>
    <property type="project" value="InterPro"/>
</dbReference>
<accession>A0A9Q1FTT0</accession>
<sequence>MKSTITAAICLAFLAALSIEGMSVRGIGMDLRCQCTKLESRRMAIKSVELFPPSAHCKDIEIIATLKGTGDKFCLNPATPWVKIFIKKMLAKKP</sequence>
<dbReference type="EMBL" id="JAINUF010000004">
    <property type="protein sequence ID" value="KAJ8365938.1"/>
    <property type="molecule type" value="Genomic_DNA"/>
</dbReference>
<reference evidence="8" key="1">
    <citation type="journal article" date="2023" name="Science">
        <title>Genome structures resolve the early diversification of teleost fishes.</title>
        <authorList>
            <person name="Parey E."/>
            <person name="Louis A."/>
            <person name="Montfort J."/>
            <person name="Bouchez O."/>
            <person name="Roques C."/>
            <person name="Iampietro C."/>
            <person name="Lluch J."/>
            <person name="Castinel A."/>
            <person name="Donnadieu C."/>
            <person name="Desvignes T."/>
            <person name="Floi Bucao C."/>
            <person name="Jouanno E."/>
            <person name="Wen M."/>
            <person name="Mejri S."/>
            <person name="Dirks R."/>
            <person name="Jansen H."/>
            <person name="Henkel C."/>
            <person name="Chen W.J."/>
            <person name="Zahm M."/>
            <person name="Cabau C."/>
            <person name="Klopp C."/>
            <person name="Thompson A.W."/>
            <person name="Robinson-Rechavi M."/>
            <person name="Braasch I."/>
            <person name="Lecointre G."/>
            <person name="Bobe J."/>
            <person name="Postlethwait J.H."/>
            <person name="Berthelot C."/>
            <person name="Roest Crollius H."/>
            <person name="Guiguen Y."/>
        </authorList>
    </citation>
    <scope>NUCLEOTIDE SEQUENCE</scope>
    <source>
        <strain evidence="8">WJC10195</strain>
    </source>
</reference>
<dbReference type="InterPro" id="IPR001811">
    <property type="entry name" value="Chemokine_IL8-like_dom"/>
</dbReference>
<evidence type="ECO:0000313" key="8">
    <source>
        <dbReference type="EMBL" id="KAJ8365938.1"/>
    </source>
</evidence>
<dbReference type="Gene3D" id="2.40.50.40">
    <property type="match status" value="1"/>
</dbReference>
<dbReference type="OrthoDB" id="9937393at2759"/>
<organism evidence="8 9">
    <name type="scientific">Synaphobranchus kaupii</name>
    <name type="common">Kaup's arrowtooth eel</name>
    <dbReference type="NCBI Taxonomy" id="118154"/>
    <lineage>
        <taxon>Eukaryota</taxon>
        <taxon>Metazoa</taxon>
        <taxon>Chordata</taxon>
        <taxon>Craniata</taxon>
        <taxon>Vertebrata</taxon>
        <taxon>Euteleostomi</taxon>
        <taxon>Actinopterygii</taxon>
        <taxon>Neopterygii</taxon>
        <taxon>Teleostei</taxon>
        <taxon>Anguilliformes</taxon>
        <taxon>Synaphobranchidae</taxon>
        <taxon>Synaphobranchus</taxon>
    </lineage>
</organism>
<keyword evidence="3" id="KW-0202">Cytokine</keyword>
<evidence type="ECO:0000256" key="4">
    <source>
        <dbReference type="ARBA" id="ARBA00022525"/>
    </source>
</evidence>
<keyword evidence="4" id="KW-0964">Secreted</keyword>
<keyword evidence="9" id="KW-1185">Reference proteome</keyword>
<dbReference type="GO" id="GO:0006955">
    <property type="term" value="P:immune response"/>
    <property type="evidence" value="ECO:0007669"/>
    <property type="project" value="InterPro"/>
</dbReference>
<dbReference type="InterPro" id="IPR036048">
    <property type="entry name" value="Interleukin_8-like_sf"/>
</dbReference>
<gene>
    <name evidence="8" type="ORF">SKAU_G00147690</name>
</gene>
<feature type="chain" id="PRO_5041407472" description="Chemokine interleukin-8-like domain-containing protein" evidence="6">
    <location>
        <begin position="27"/>
        <end position="94"/>
    </location>
</feature>
<dbReference type="InterPro" id="IPR033899">
    <property type="entry name" value="CXC_Chemokine_domain"/>
</dbReference>
<dbReference type="GO" id="GO:0005615">
    <property type="term" value="C:extracellular space"/>
    <property type="evidence" value="ECO:0007669"/>
    <property type="project" value="UniProtKB-KW"/>
</dbReference>
<evidence type="ECO:0000259" key="7">
    <source>
        <dbReference type="SMART" id="SM00199"/>
    </source>
</evidence>
<evidence type="ECO:0000256" key="2">
    <source>
        <dbReference type="ARBA" id="ARBA00010665"/>
    </source>
</evidence>
<evidence type="ECO:0000313" key="9">
    <source>
        <dbReference type="Proteomes" id="UP001152622"/>
    </source>
</evidence>
<dbReference type="Pfam" id="PF00048">
    <property type="entry name" value="IL8"/>
    <property type="match status" value="1"/>
</dbReference>
<name>A0A9Q1FTT0_SYNKA</name>
<proteinExistence type="inferred from homology"/>